<keyword evidence="2" id="KW-1185">Reference proteome</keyword>
<gene>
    <name evidence="1" type="ORF">GCM10023086_74760</name>
</gene>
<accession>A0ABP8HI01</accession>
<sequence>MFYMQPGDAHRHGPLGFRADRLSDGLPALDLSREAPRVLEEWSIVANRTGLLYIERRGTGRWYQPPAPWAPPPEWLAAAHYHGKAIFLTAPAGSIPATNLDTGTGDLSGLLAVGRRAELFGAVMTVTGLA</sequence>
<evidence type="ECO:0000313" key="2">
    <source>
        <dbReference type="Proteomes" id="UP001501115"/>
    </source>
</evidence>
<protein>
    <submittedName>
        <fullName evidence="1">Uncharacterized protein</fullName>
    </submittedName>
</protein>
<proteinExistence type="predicted"/>
<organism evidence="1 2">
    <name type="scientific">Streptomyces venetus</name>
    <dbReference type="NCBI Taxonomy" id="1701086"/>
    <lineage>
        <taxon>Bacteria</taxon>
        <taxon>Bacillati</taxon>
        <taxon>Actinomycetota</taxon>
        <taxon>Actinomycetes</taxon>
        <taxon>Kitasatosporales</taxon>
        <taxon>Streptomycetaceae</taxon>
        <taxon>Streptomyces</taxon>
    </lineage>
</organism>
<evidence type="ECO:0000313" key="1">
    <source>
        <dbReference type="EMBL" id="GAA4339629.1"/>
    </source>
</evidence>
<name>A0ABP8HI01_9ACTN</name>
<reference evidence="2" key="1">
    <citation type="journal article" date="2019" name="Int. J. Syst. Evol. Microbiol.">
        <title>The Global Catalogue of Microorganisms (GCM) 10K type strain sequencing project: providing services to taxonomists for standard genome sequencing and annotation.</title>
        <authorList>
            <consortium name="The Broad Institute Genomics Platform"/>
            <consortium name="The Broad Institute Genome Sequencing Center for Infectious Disease"/>
            <person name="Wu L."/>
            <person name="Ma J."/>
        </authorList>
    </citation>
    <scope>NUCLEOTIDE SEQUENCE [LARGE SCALE GENOMIC DNA]</scope>
    <source>
        <strain evidence="2">JCM 31290</strain>
    </source>
</reference>
<dbReference type="EMBL" id="BAABET010000017">
    <property type="protein sequence ID" value="GAA4339629.1"/>
    <property type="molecule type" value="Genomic_DNA"/>
</dbReference>
<comment type="caution">
    <text evidence="1">The sequence shown here is derived from an EMBL/GenBank/DDBJ whole genome shotgun (WGS) entry which is preliminary data.</text>
</comment>
<dbReference type="Proteomes" id="UP001501115">
    <property type="component" value="Unassembled WGS sequence"/>
</dbReference>